<dbReference type="HOGENOM" id="CLU_2493972_0_0_9"/>
<name>C0XG20_LENH9</name>
<reference evidence="1 2" key="1">
    <citation type="submission" date="2009-01" db="EMBL/GenBank/DDBJ databases">
        <authorList>
            <person name="Qin X."/>
            <person name="Bachman B."/>
            <person name="Battles P."/>
            <person name="Bell A."/>
            <person name="Bess C."/>
            <person name="Bickham C."/>
            <person name="Chaboub L."/>
            <person name="Chen D."/>
            <person name="Coyle M."/>
            <person name="Deiros D.R."/>
            <person name="Dinh H."/>
            <person name="Forbes L."/>
            <person name="Fowler G."/>
            <person name="Francisco L."/>
            <person name="Fu Q."/>
            <person name="Gubbala S."/>
            <person name="Hale W."/>
            <person name="Han Y."/>
            <person name="Hemphill L."/>
            <person name="Highlander S.K."/>
            <person name="Hirani K."/>
            <person name="Hogues M."/>
            <person name="Jackson L."/>
            <person name="Jakkamsetti A."/>
            <person name="Javaid M."/>
            <person name="Jiang H."/>
            <person name="Korchina V."/>
            <person name="Kovar C."/>
            <person name="Lara F."/>
            <person name="Lee S."/>
            <person name="Mata R."/>
            <person name="Mathew T."/>
            <person name="Moen C."/>
            <person name="Morales K."/>
            <person name="Munidasa M."/>
            <person name="Nazareth L."/>
            <person name="Ngo R."/>
            <person name="Nguyen L."/>
            <person name="Okwuonu G."/>
            <person name="Ongeri F."/>
            <person name="Patil S."/>
            <person name="Petrosino J."/>
            <person name="Pham C."/>
            <person name="Pham P."/>
            <person name="Pu L.-L."/>
            <person name="Puazo M."/>
            <person name="Raj R."/>
            <person name="Reid J."/>
            <person name="Rouhana J."/>
            <person name="Saada N."/>
            <person name="Shang Y."/>
            <person name="Simmons D."/>
            <person name="Thornton R."/>
            <person name="Warren J."/>
            <person name="Weissenberger G."/>
            <person name="Zhang J."/>
            <person name="Zhang L."/>
            <person name="Zhou C."/>
            <person name="Zhu D."/>
            <person name="Muzny D."/>
            <person name="Worley K."/>
            <person name="Gibbs R."/>
        </authorList>
    </citation>
    <scope>NUCLEOTIDE SEQUENCE [LARGE SCALE GENOMIC DNA]</scope>
    <source>
        <strain evidence="2">ATCC 8290 / DSM 20176 / CCUG 30140 / JCM 1155 / KCTC 3500 / NBRC 15886 / NCIMB 8040 / NRRL B-1843 / 9</strain>
    </source>
</reference>
<gene>
    <name evidence="1" type="ORF">HMPREF0519_0181</name>
</gene>
<accession>C0XG20</accession>
<comment type="caution">
    <text evidence="1">The sequence shown here is derived from an EMBL/GenBank/DDBJ whole genome shotgun (WGS) entry which is preliminary data.</text>
</comment>
<evidence type="ECO:0000313" key="2">
    <source>
        <dbReference type="Proteomes" id="UP000003752"/>
    </source>
</evidence>
<dbReference type="AlphaFoldDB" id="C0XG20"/>
<protein>
    <submittedName>
        <fullName evidence="1">Uncharacterized protein</fullName>
    </submittedName>
</protein>
<proteinExistence type="predicted"/>
<evidence type="ECO:0000313" key="1">
    <source>
        <dbReference type="EMBL" id="EEI25678.1"/>
    </source>
</evidence>
<dbReference type="EMBL" id="ACGP01000011">
    <property type="protein sequence ID" value="EEI25678.1"/>
    <property type="molecule type" value="Genomic_DNA"/>
</dbReference>
<dbReference type="RefSeq" id="WP_003636182.1">
    <property type="nucleotide sequence ID" value="NZ_AZDF01000093.1"/>
</dbReference>
<organism evidence="1 2">
    <name type="scientific">Lentilactobacillus hilgardii (strain ATCC 8290 / DSM 20176 / CCUG 30140 / JCM 1155 / KCTC 3500 / NBRC 15886 / NCIMB 8040 / NRRL B-1843 / 9)</name>
    <dbReference type="NCBI Taxonomy" id="1423757"/>
    <lineage>
        <taxon>Bacteria</taxon>
        <taxon>Bacillati</taxon>
        <taxon>Bacillota</taxon>
        <taxon>Bacilli</taxon>
        <taxon>Lactobacillales</taxon>
        <taxon>Lactobacillaceae</taxon>
        <taxon>Lentilactobacillus</taxon>
    </lineage>
</organism>
<sequence length="86" mass="9611">MTKFNRQSAILIKNFRQDEKGELDFSIAQTNGDDAVYALLTSAFMLSQRMGLSEGEGVDALNSVLEDIREAHPKLIEKEVVEHDAN</sequence>
<keyword evidence="2" id="KW-1185">Reference proteome</keyword>
<dbReference type="Proteomes" id="UP000003752">
    <property type="component" value="Unassembled WGS sequence"/>
</dbReference>